<reference evidence="2 3" key="1">
    <citation type="submission" date="2024-11" db="EMBL/GenBank/DDBJ databases">
        <title>A near-complete genome assembly of Cinchona calisaya.</title>
        <authorList>
            <person name="Lian D.C."/>
            <person name="Zhao X.W."/>
            <person name="Wei L."/>
        </authorList>
    </citation>
    <scope>NUCLEOTIDE SEQUENCE [LARGE SCALE GENOMIC DNA]</scope>
    <source>
        <tissue evidence="2">Nenye</tissue>
    </source>
</reference>
<dbReference type="Proteomes" id="UP001630127">
    <property type="component" value="Unassembled WGS sequence"/>
</dbReference>
<organism evidence="2 3">
    <name type="scientific">Cinchona calisaya</name>
    <dbReference type="NCBI Taxonomy" id="153742"/>
    <lineage>
        <taxon>Eukaryota</taxon>
        <taxon>Viridiplantae</taxon>
        <taxon>Streptophyta</taxon>
        <taxon>Embryophyta</taxon>
        <taxon>Tracheophyta</taxon>
        <taxon>Spermatophyta</taxon>
        <taxon>Magnoliopsida</taxon>
        <taxon>eudicotyledons</taxon>
        <taxon>Gunneridae</taxon>
        <taxon>Pentapetalae</taxon>
        <taxon>asterids</taxon>
        <taxon>lamiids</taxon>
        <taxon>Gentianales</taxon>
        <taxon>Rubiaceae</taxon>
        <taxon>Cinchonoideae</taxon>
        <taxon>Cinchoneae</taxon>
        <taxon>Cinchona</taxon>
    </lineage>
</organism>
<accession>A0ABD2ZTR1</accession>
<dbReference type="AlphaFoldDB" id="A0ABD2ZTR1"/>
<gene>
    <name evidence="2" type="ORF">ACH5RR_015635</name>
</gene>
<evidence type="ECO:0000256" key="1">
    <source>
        <dbReference type="SAM" id="MobiDB-lite"/>
    </source>
</evidence>
<name>A0ABD2ZTR1_9GENT</name>
<evidence type="ECO:0000313" key="3">
    <source>
        <dbReference type="Proteomes" id="UP001630127"/>
    </source>
</evidence>
<keyword evidence="3" id="KW-1185">Reference proteome</keyword>
<dbReference type="EMBL" id="JBJUIK010000007">
    <property type="protein sequence ID" value="KAL3522801.1"/>
    <property type="molecule type" value="Genomic_DNA"/>
</dbReference>
<proteinExistence type="predicted"/>
<feature type="region of interest" description="Disordered" evidence="1">
    <location>
        <begin position="99"/>
        <end position="124"/>
    </location>
</feature>
<evidence type="ECO:0000313" key="2">
    <source>
        <dbReference type="EMBL" id="KAL3522801.1"/>
    </source>
</evidence>
<feature type="compositionally biased region" description="Basic and acidic residues" evidence="1">
    <location>
        <begin position="104"/>
        <end position="116"/>
    </location>
</feature>
<sequence>MKMGSPEGLEGWSESLRSTIFYHQSRRICPDLKSYPSPDSVDTINGVGRCLHRHRDEQAWIAHGTVRKCMVESHSMSGERFWWLDKVRKVRLCGLIKKKNGGGRKLDRKETGESGKTRKISQKL</sequence>
<comment type="caution">
    <text evidence="2">The sequence shown here is derived from an EMBL/GenBank/DDBJ whole genome shotgun (WGS) entry which is preliminary data.</text>
</comment>
<protein>
    <submittedName>
        <fullName evidence="2">Uncharacterized protein</fullName>
    </submittedName>
</protein>